<name>A0A286KC17_ENTFC</name>
<dbReference type="EMBL" id="KX853854">
    <property type="protein sequence ID" value="APB62460.1"/>
    <property type="molecule type" value="Genomic_DNA"/>
</dbReference>
<organism evidence="1">
    <name type="scientific">Enterococcus faecium</name>
    <name type="common">Streptococcus faecium</name>
    <dbReference type="NCBI Taxonomy" id="1352"/>
    <lineage>
        <taxon>Bacteria</taxon>
        <taxon>Bacillati</taxon>
        <taxon>Bacillota</taxon>
        <taxon>Bacilli</taxon>
        <taxon>Lactobacillales</taxon>
        <taxon>Enterococcaceae</taxon>
        <taxon>Enterococcus</taxon>
    </lineage>
</organism>
<gene>
    <name evidence="1" type="ORF">pEMA120_p49</name>
</gene>
<proteinExistence type="predicted"/>
<sequence length="63" mass="7616">MSEETRELKEIYGKIKRMSIDDIHEALKTAETEEERELYLNMTSFIMQMEQKKILKRKEKVHG</sequence>
<geneLocation type="plasmid" evidence="1">
    <name>pEMA120</name>
</geneLocation>
<accession>A0A286KC17</accession>
<reference evidence="1" key="1">
    <citation type="journal article" date="2017" name="Front. Microbiol.">
        <title>Identification of Novel Conjugative Plasmids with Multiple Copies of fosB that Confer High-Level Fosfomycin Resistance to Vancomycin-Resistant Enterococci.</title>
        <authorList>
            <person name="Sun L."/>
            <person name="Zhang P."/>
            <person name="Qu T."/>
            <person name="Chen Y."/>
            <person name="Hua X."/>
            <person name="Shi K."/>
            <person name="Yu Y."/>
        </authorList>
    </citation>
    <scope>NUCLEOTIDE SEQUENCE</scope>
    <source>
        <strain evidence="1">A120</strain>
        <plasmid evidence="1">pEMA120</plasmid>
    </source>
</reference>
<protein>
    <submittedName>
        <fullName evidence="1">Uncharacterized protein</fullName>
    </submittedName>
</protein>
<keyword evidence="1" id="KW-0614">Plasmid</keyword>
<dbReference type="RefSeq" id="WP_010724534.1">
    <property type="nucleotide sequence ID" value="NZ_CP036154.1"/>
</dbReference>
<evidence type="ECO:0000313" key="1">
    <source>
        <dbReference type="EMBL" id="APB62460.1"/>
    </source>
</evidence>
<dbReference type="AlphaFoldDB" id="A0A286KC17"/>